<dbReference type="InterPro" id="IPR013762">
    <property type="entry name" value="Integrase-like_cat_sf"/>
</dbReference>
<keyword evidence="3" id="KW-1185">Reference proteome</keyword>
<organism evidence="2 3">
    <name type="scientific">Aporhodopirellula aestuarii</name>
    <dbReference type="NCBI Taxonomy" id="2950107"/>
    <lineage>
        <taxon>Bacteria</taxon>
        <taxon>Pseudomonadati</taxon>
        <taxon>Planctomycetota</taxon>
        <taxon>Planctomycetia</taxon>
        <taxon>Pirellulales</taxon>
        <taxon>Pirellulaceae</taxon>
        <taxon>Aporhodopirellula</taxon>
    </lineage>
</organism>
<evidence type="ECO:0000313" key="2">
    <source>
        <dbReference type="EMBL" id="MCM2371583.1"/>
    </source>
</evidence>
<comment type="caution">
    <text evidence="2">The sequence shown here is derived from an EMBL/GenBank/DDBJ whole genome shotgun (WGS) entry which is preliminary data.</text>
</comment>
<evidence type="ECO:0008006" key="4">
    <source>
        <dbReference type="Google" id="ProtNLM"/>
    </source>
</evidence>
<evidence type="ECO:0000256" key="1">
    <source>
        <dbReference type="ARBA" id="ARBA00023172"/>
    </source>
</evidence>
<protein>
    <recommendedName>
        <fullName evidence="4">Tyr recombinase domain-containing protein</fullName>
    </recommendedName>
</protein>
<reference evidence="2 3" key="1">
    <citation type="journal article" date="2022" name="Syst. Appl. Microbiol.">
        <title>Rhodopirellula aestuarii sp. nov., a novel member of the genus Rhodopirellula isolated from brackish sediments collected in the Tagus River estuary, Portugal.</title>
        <authorList>
            <person name="Vitorino I.R."/>
            <person name="Klimek D."/>
            <person name="Calusinska M."/>
            <person name="Lobo-da-Cunha A."/>
            <person name="Vasconcelos V."/>
            <person name="Lage O.M."/>
        </authorList>
    </citation>
    <scope>NUCLEOTIDE SEQUENCE [LARGE SCALE GENOMIC DNA]</scope>
    <source>
        <strain evidence="2 3">ICT_H3.1</strain>
    </source>
</reference>
<accession>A0ABT0U3Y3</accession>
<keyword evidence="1" id="KW-0233">DNA recombination</keyword>
<dbReference type="Proteomes" id="UP001202961">
    <property type="component" value="Unassembled WGS sequence"/>
</dbReference>
<gene>
    <name evidence="2" type="ORF">NB063_13310</name>
</gene>
<evidence type="ECO:0000313" key="3">
    <source>
        <dbReference type="Proteomes" id="UP001202961"/>
    </source>
</evidence>
<dbReference type="SUPFAM" id="SSF56349">
    <property type="entry name" value="DNA breaking-rejoining enzymes"/>
    <property type="match status" value="1"/>
</dbReference>
<proteinExistence type="predicted"/>
<sequence>MNRDIVAASSPRKVAEGCIVHVHALRHSFGTPLSLAGVAVRVAQAAMRHSNVDFPMNT</sequence>
<dbReference type="EMBL" id="JAMQBK010000032">
    <property type="protein sequence ID" value="MCM2371583.1"/>
    <property type="molecule type" value="Genomic_DNA"/>
</dbReference>
<dbReference type="InterPro" id="IPR011010">
    <property type="entry name" value="DNA_brk_join_enz"/>
</dbReference>
<dbReference type="Gene3D" id="1.10.443.10">
    <property type="entry name" value="Intergrase catalytic core"/>
    <property type="match status" value="1"/>
</dbReference>
<name>A0ABT0U3Y3_9BACT</name>